<protein>
    <submittedName>
        <fullName evidence="1">DKNYY domain-containing protein</fullName>
    </submittedName>
</protein>
<proteinExistence type="predicted"/>
<evidence type="ECO:0000313" key="1">
    <source>
        <dbReference type="EMBL" id="WFN56581.1"/>
    </source>
</evidence>
<dbReference type="Pfam" id="PF13644">
    <property type="entry name" value="DKNYY"/>
    <property type="match status" value="1"/>
</dbReference>
<organism evidence="1 2">
    <name type="scientific">Dickeya lacustris</name>
    <dbReference type="NCBI Taxonomy" id="2259638"/>
    <lineage>
        <taxon>Bacteria</taxon>
        <taxon>Pseudomonadati</taxon>
        <taxon>Pseudomonadota</taxon>
        <taxon>Gammaproteobacteria</taxon>
        <taxon>Enterobacterales</taxon>
        <taxon>Pectobacteriaceae</taxon>
        <taxon>Dickeya</taxon>
    </lineage>
</organism>
<sequence>MKWNGYLAVVLGITALSSQAEVKPPYQVEQGRVVFRASVNADPQVLAGARADNFKVLQKGDAMALAASGSQYYCNQQPLPKGFKPESAQLYGEHFLLTNVGSYVDCAPMKQTIDAASFEALTFPFFRDKNHIWLPDGEILDGVDVASFKVIASNQAVDKKNYYFVANEISVVPYQKGTPVAGDCYGWATIDGVVHYQGEARPDVDAASFQCLTFDTALDNARFYKFGKIGTALPDGVKAAAIKPVAESENLASDGQRVWFLGVDTVLLDGLGVSNLSIKLDSNDYTISDGKTRWQCDSAKVSGQPLCHKL</sequence>
<keyword evidence="2" id="KW-1185">Reference proteome</keyword>
<dbReference type="InterPro" id="IPR027375">
    <property type="entry name" value="DKNYY"/>
</dbReference>
<gene>
    <name evidence="1" type="ORF">O1Q98_04640</name>
</gene>
<reference evidence="1 2" key="1">
    <citation type="submission" date="2022-12" db="EMBL/GenBank/DDBJ databases">
        <title>Complete genome sequencing of Dickeya lacustris type strain LMG30899.</title>
        <authorList>
            <person name="Dobhal S."/>
            <person name="Arizala D."/>
            <person name="Arif M."/>
        </authorList>
    </citation>
    <scope>NUCLEOTIDE SEQUENCE [LARGE SCALE GENOMIC DNA]</scope>
    <source>
        <strain evidence="1 2">LMG30899</strain>
    </source>
</reference>
<dbReference type="RefSeq" id="WP_125258980.1">
    <property type="nucleotide sequence ID" value="NZ_CP114280.1"/>
</dbReference>
<accession>A0ABY8G9D2</accession>
<name>A0ABY8G9D2_9GAMM</name>
<dbReference type="Proteomes" id="UP001219630">
    <property type="component" value="Chromosome"/>
</dbReference>
<evidence type="ECO:0000313" key="2">
    <source>
        <dbReference type="Proteomes" id="UP001219630"/>
    </source>
</evidence>
<dbReference type="EMBL" id="CP114280">
    <property type="protein sequence ID" value="WFN56581.1"/>
    <property type="molecule type" value="Genomic_DNA"/>
</dbReference>